<keyword evidence="1" id="KW-0732">Signal</keyword>
<organism evidence="2 3">
    <name type="scientific">Pedobacter ureilyticus</name>
    <dbReference type="NCBI Taxonomy" id="1393051"/>
    <lineage>
        <taxon>Bacteria</taxon>
        <taxon>Pseudomonadati</taxon>
        <taxon>Bacteroidota</taxon>
        <taxon>Sphingobacteriia</taxon>
        <taxon>Sphingobacteriales</taxon>
        <taxon>Sphingobacteriaceae</taxon>
        <taxon>Pedobacter</taxon>
    </lineage>
</organism>
<dbReference type="SUPFAM" id="SSF49464">
    <property type="entry name" value="Carboxypeptidase regulatory domain-like"/>
    <property type="match status" value="1"/>
</dbReference>
<dbReference type="Gene3D" id="2.60.40.1120">
    <property type="entry name" value="Carboxypeptidase-like, regulatory domain"/>
    <property type="match status" value="1"/>
</dbReference>
<dbReference type="Gene3D" id="2.50.20.10">
    <property type="entry name" value="Lipoprotein localisation LolA/LolB/LppX"/>
    <property type="match status" value="1"/>
</dbReference>
<proteinExistence type="predicted"/>
<protein>
    <submittedName>
        <fullName evidence="2">DUF5686 and carboxypeptidase regulatory-like domain-containing protein</fullName>
    </submittedName>
</protein>
<sequence length="822" mass="94760">MTAPKLPLSLLTLISLLTFSFNTFAQQFQVKGKVTDTDGQPIPFVSVFVKGTTKGVSANADGVYNINVDRGVVSLTFTVVGFKSATHTVDVFDNITVNKTLETEHYTLNSVVIKANGEDPAYKIVRNAIKNRKAYLEEIFAYSSDVYIKGMQKLVGAPKKFFGRDIQKTLNLDTNRNGILYLSESQSKFSYMKPDRIKEEMISSKISGRNNAFSFNKASDMRINFYENLLLANTGLSARSFVSPIADNALFYYKYKLLGKSEENGLTINKIEVTPKRKNDPAFRGVIYIADNIWRLMGTDLNLTKDAGVNLIDTLNIAQHFIKIDKYYMPGNLKFQFNGNVFGFKFQGYFISFYSNYNINPKFEKGYFTPEILKITKAVNKKDSAYWANNRPIPLTEEERKDYIKKDSIALRMQSKQYLDSVEKANNNFTLSKMLITSYSHNDRYHKRSYTFDPLLQSVFYNTVEGFAIKYGVTYRKRYEDNKYLTIRPEARYGFKNEIFTAKLSSYYYYDATKRAGVGLSFGNEIADLNNYGTMSLLSNSINTLLFERNFPKFYKKDFVSINTQRELATGLQAYLSLDYTKNYALTNSTLYKFRDYDDRAFTSNNPLNPTDDSPFFPNYQSTSITAGLTYIIGQKYMTRPDAKIYTEAKYPRLSLMYKKGIHGILGGDTDYDLITFEAYQERIGLGLFGYTSFVVGAGKFLNSNKLFYPEFKHFRGNNAMFFPPNLRKFRFLDFYQYSTDEHYFEAHLEHNFSGFILNKIPLLRKLKLEEVVGINYLSQPQKKNYTEYYFGIQRLVFGVSYGFAFDNGKKVNQGFRFAYNF</sequence>
<evidence type="ECO:0000313" key="3">
    <source>
        <dbReference type="Proteomes" id="UP001517247"/>
    </source>
</evidence>
<comment type="caution">
    <text evidence="2">The sequence shown here is derived from an EMBL/GenBank/DDBJ whole genome shotgun (WGS) entry which is preliminary data.</text>
</comment>
<evidence type="ECO:0000256" key="1">
    <source>
        <dbReference type="SAM" id="SignalP"/>
    </source>
</evidence>
<dbReference type="Pfam" id="PF13715">
    <property type="entry name" value="CarbopepD_reg_2"/>
    <property type="match status" value="1"/>
</dbReference>
<feature type="chain" id="PRO_5047189334" evidence="1">
    <location>
        <begin position="26"/>
        <end position="822"/>
    </location>
</feature>
<dbReference type="RefSeq" id="WP_138721800.1">
    <property type="nucleotide sequence ID" value="NZ_SSHJ02000001.1"/>
</dbReference>
<dbReference type="InterPro" id="IPR008969">
    <property type="entry name" value="CarboxyPept-like_regulatory"/>
</dbReference>
<reference evidence="2 3" key="1">
    <citation type="submission" date="2024-12" db="EMBL/GenBank/DDBJ databases">
        <authorList>
            <person name="Hu S."/>
        </authorList>
    </citation>
    <scope>NUCLEOTIDE SEQUENCE [LARGE SCALE GENOMIC DNA]</scope>
    <source>
        <strain evidence="2 3">THG-T11</strain>
    </source>
</reference>
<gene>
    <name evidence="2" type="ORF">E6A44_003710</name>
</gene>
<keyword evidence="3" id="KW-1185">Reference proteome</keyword>
<name>A0ABW9J653_9SPHI</name>
<dbReference type="Proteomes" id="UP001517247">
    <property type="component" value="Unassembled WGS sequence"/>
</dbReference>
<dbReference type="InterPro" id="IPR043741">
    <property type="entry name" value="DUF5686"/>
</dbReference>
<feature type="signal peptide" evidence="1">
    <location>
        <begin position="1"/>
        <end position="25"/>
    </location>
</feature>
<accession>A0ABW9J653</accession>
<dbReference type="Pfam" id="PF18939">
    <property type="entry name" value="DUF5686"/>
    <property type="match status" value="1"/>
</dbReference>
<evidence type="ECO:0000313" key="2">
    <source>
        <dbReference type="EMBL" id="MFN0254661.1"/>
    </source>
</evidence>
<dbReference type="EMBL" id="SSHJ02000001">
    <property type="protein sequence ID" value="MFN0254661.1"/>
    <property type="molecule type" value="Genomic_DNA"/>
</dbReference>